<keyword evidence="2 6" id="KW-0812">Transmembrane</keyword>
<proteinExistence type="predicted"/>
<comment type="subcellular location">
    <subcellularLocation>
        <location evidence="1">Membrane</location>
        <topology evidence="1">Multi-pass membrane protein</topology>
    </subcellularLocation>
</comment>
<evidence type="ECO:0000256" key="3">
    <source>
        <dbReference type="ARBA" id="ARBA00022989"/>
    </source>
</evidence>
<feature type="transmembrane region" description="Helical" evidence="6">
    <location>
        <begin position="335"/>
        <end position="364"/>
    </location>
</feature>
<dbReference type="Proteomes" id="UP000762676">
    <property type="component" value="Unassembled WGS sequence"/>
</dbReference>
<dbReference type="AlphaFoldDB" id="A0AAV4HI05"/>
<evidence type="ECO:0000256" key="5">
    <source>
        <dbReference type="SAM" id="MobiDB-lite"/>
    </source>
</evidence>
<feature type="transmembrane region" description="Helical" evidence="6">
    <location>
        <begin position="226"/>
        <end position="254"/>
    </location>
</feature>
<feature type="compositionally biased region" description="Polar residues" evidence="5">
    <location>
        <begin position="1"/>
        <end position="13"/>
    </location>
</feature>
<keyword evidence="8" id="KW-1185">Reference proteome</keyword>
<keyword evidence="3 6" id="KW-1133">Transmembrane helix</keyword>
<name>A0AAV4HI05_9GAST</name>
<evidence type="ECO:0000256" key="4">
    <source>
        <dbReference type="ARBA" id="ARBA00023136"/>
    </source>
</evidence>
<dbReference type="GO" id="GO:0030322">
    <property type="term" value="P:stabilization of membrane potential"/>
    <property type="evidence" value="ECO:0007669"/>
    <property type="project" value="TreeGrafter"/>
</dbReference>
<evidence type="ECO:0000313" key="7">
    <source>
        <dbReference type="EMBL" id="GFR97224.1"/>
    </source>
</evidence>
<evidence type="ECO:0000256" key="6">
    <source>
        <dbReference type="SAM" id="Phobius"/>
    </source>
</evidence>
<feature type="compositionally biased region" description="Polar residues" evidence="5">
    <location>
        <begin position="62"/>
        <end position="73"/>
    </location>
</feature>
<keyword evidence="7" id="KW-0813">Transport</keyword>
<gene>
    <name evidence="7" type="ORF">ElyMa_000987900</name>
</gene>
<sequence>MSHQQPSLQQPTTGPAKAPRPQLRTLPKPQQQQKPQQQPQQQQQQQPQQQQQQQPPQQQQPGTPQSTNRTTSPVIRAASPIQSPQRMNGQSPRHSPERQHQFMLQQQQQKLLLQQQQRQLHQQRQLQQQKQIQQQRQLQQQQQLQQRRQVQQQNSRSSPRRKKSKSSCCFPCCCCSSSGDEGSSKIAKGRNQNVHLSEPGNDASHIASLHRTRRSESKGKQICKKFITFLFSQVGMGVLVVGYSIMGGFLFNWLESSEEAMQKKKVNVTSFRENAKDQLWNVTVEFNVLFEQNWTMEADRILTEFQNQVHQAVKNGSWDGNDLTAEQMWSFAGSLLYCITVITTIVVVVVVEVVLVVVVVVVVVSSLSSSSQL</sequence>
<feature type="compositionally biased region" description="Low complexity" evidence="5">
    <location>
        <begin position="148"/>
        <end position="157"/>
    </location>
</feature>
<dbReference type="GO" id="GO:0015271">
    <property type="term" value="F:outward rectifier potassium channel activity"/>
    <property type="evidence" value="ECO:0007669"/>
    <property type="project" value="TreeGrafter"/>
</dbReference>
<accession>A0AAV4HI05</accession>
<dbReference type="InterPro" id="IPR003280">
    <property type="entry name" value="2pore_dom_K_chnl"/>
</dbReference>
<dbReference type="EMBL" id="BMAT01002019">
    <property type="protein sequence ID" value="GFR97224.1"/>
    <property type="molecule type" value="Genomic_DNA"/>
</dbReference>
<evidence type="ECO:0000256" key="1">
    <source>
        <dbReference type="ARBA" id="ARBA00004141"/>
    </source>
</evidence>
<keyword evidence="7" id="KW-0406">Ion transport</keyword>
<evidence type="ECO:0000313" key="8">
    <source>
        <dbReference type="Proteomes" id="UP000762676"/>
    </source>
</evidence>
<feature type="region of interest" description="Disordered" evidence="5">
    <location>
        <begin position="148"/>
        <end position="168"/>
    </location>
</feature>
<dbReference type="GO" id="GO:0005886">
    <property type="term" value="C:plasma membrane"/>
    <property type="evidence" value="ECO:0007669"/>
    <property type="project" value="TreeGrafter"/>
</dbReference>
<evidence type="ECO:0000256" key="2">
    <source>
        <dbReference type="ARBA" id="ARBA00022692"/>
    </source>
</evidence>
<feature type="region of interest" description="Disordered" evidence="5">
    <location>
        <begin position="1"/>
        <end position="107"/>
    </location>
</feature>
<keyword evidence="4 6" id="KW-0472">Membrane</keyword>
<dbReference type="Gene3D" id="1.10.287.70">
    <property type="match status" value="1"/>
</dbReference>
<organism evidence="7 8">
    <name type="scientific">Elysia marginata</name>
    <dbReference type="NCBI Taxonomy" id="1093978"/>
    <lineage>
        <taxon>Eukaryota</taxon>
        <taxon>Metazoa</taxon>
        <taxon>Spiralia</taxon>
        <taxon>Lophotrochozoa</taxon>
        <taxon>Mollusca</taxon>
        <taxon>Gastropoda</taxon>
        <taxon>Heterobranchia</taxon>
        <taxon>Euthyneura</taxon>
        <taxon>Panpulmonata</taxon>
        <taxon>Sacoglossa</taxon>
        <taxon>Placobranchoidea</taxon>
        <taxon>Plakobranchidae</taxon>
        <taxon>Elysia</taxon>
    </lineage>
</organism>
<comment type="caution">
    <text evidence="7">The sequence shown here is derived from an EMBL/GenBank/DDBJ whole genome shotgun (WGS) entry which is preliminary data.</text>
</comment>
<dbReference type="PANTHER" id="PTHR11003">
    <property type="entry name" value="POTASSIUM CHANNEL, SUBFAMILY K"/>
    <property type="match status" value="1"/>
</dbReference>
<feature type="compositionally biased region" description="Polar residues" evidence="5">
    <location>
        <begin position="80"/>
        <end position="93"/>
    </location>
</feature>
<keyword evidence="7" id="KW-0407">Ion channel</keyword>
<feature type="compositionally biased region" description="Low complexity" evidence="5">
    <location>
        <begin position="27"/>
        <end position="61"/>
    </location>
</feature>
<feature type="region of interest" description="Disordered" evidence="5">
    <location>
        <begin position="193"/>
        <end position="213"/>
    </location>
</feature>
<dbReference type="SUPFAM" id="SSF81324">
    <property type="entry name" value="Voltage-gated potassium channels"/>
    <property type="match status" value="1"/>
</dbReference>
<protein>
    <submittedName>
        <fullName evidence="7">TWiK family of potassium channels protein 7</fullName>
    </submittedName>
</protein>
<dbReference type="PANTHER" id="PTHR11003:SF334">
    <property type="entry name" value="FI03418P"/>
    <property type="match status" value="1"/>
</dbReference>
<reference evidence="7 8" key="1">
    <citation type="journal article" date="2021" name="Elife">
        <title>Chloroplast acquisition without the gene transfer in kleptoplastic sea slugs, Plakobranchus ocellatus.</title>
        <authorList>
            <person name="Maeda T."/>
            <person name="Takahashi S."/>
            <person name="Yoshida T."/>
            <person name="Shimamura S."/>
            <person name="Takaki Y."/>
            <person name="Nagai Y."/>
            <person name="Toyoda A."/>
            <person name="Suzuki Y."/>
            <person name="Arimoto A."/>
            <person name="Ishii H."/>
            <person name="Satoh N."/>
            <person name="Nishiyama T."/>
            <person name="Hasebe M."/>
            <person name="Maruyama T."/>
            <person name="Minagawa J."/>
            <person name="Obokata J."/>
            <person name="Shigenobu S."/>
        </authorList>
    </citation>
    <scope>NUCLEOTIDE SEQUENCE [LARGE SCALE GENOMIC DNA]</scope>
</reference>
<dbReference type="GO" id="GO:0022841">
    <property type="term" value="F:potassium ion leak channel activity"/>
    <property type="evidence" value="ECO:0007669"/>
    <property type="project" value="TreeGrafter"/>
</dbReference>